<reference evidence="2" key="1">
    <citation type="submission" date="2020-01" db="EMBL/GenBank/DDBJ databases">
        <authorList>
            <person name="Mishra B."/>
        </authorList>
    </citation>
    <scope>NUCLEOTIDE SEQUENCE [LARGE SCALE GENOMIC DNA]</scope>
</reference>
<dbReference type="Proteomes" id="UP000467841">
    <property type="component" value="Unassembled WGS sequence"/>
</dbReference>
<dbReference type="EMBL" id="CACVBM020001087">
    <property type="protein sequence ID" value="CAA7029936.1"/>
    <property type="molecule type" value="Genomic_DNA"/>
</dbReference>
<keyword evidence="3" id="KW-1185">Reference proteome</keyword>
<evidence type="ECO:0000256" key="1">
    <source>
        <dbReference type="SAM" id="MobiDB-lite"/>
    </source>
</evidence>
<gene>
    <name evidence="2" type="ORF">MERR_LOCUS17171</name>
</gene>
<feature type="compositionally biased region" description="Low complexity" evidence="1">
    <location>
        <begin position="72"/>
        <end position="82"/>
    </location>
</feature>
<accession>A0A6D2ITI2</accession>
<evidence type="ECO:0000313" key="2">
    <source>
        <dbReference type="EMBL" id="CAA7029936.1"/>
    </source>
</evidence>
<comment type="caution">
    <text evidence="2">The sequence shown here is derived from an EMBL/GenBank/DDBJ whole genome shotgun (WGS) entry which is preliminary data.</text>
</comment>
<dbReference type="AlphaFoldDB" id="A0A6D2ITI2"/>
<evidence type="ECO:0000313" key="3">
    <source>
        <dbReference type="Proteomes" id="UP000467841"/>
    </source>
</evidence>
<sequence length="100" mass="11049">MITEFCGSQGQIFDQNLPHVPCSQPRVAIDPGSNEPRLTHSSTCDQSIRPAERTGRAGRQRTTVDPDHHLTTKTITSRPTPTADHIPCTVDPISRSFRES</sequence>
<feature type="region of interest" description="Disordered" evidence="1">
    <location>
        <begin position="24"/>
        <end position="100"/>
    </location>
</feature>
<proteinExistence type="predicted"/>
<organism evidence="2 3">
    <name type="scientific">Microthlaspi erraticum</name>
    <dbReference type="NCBI Taxonomy" id="1685480"/>
    <lineage>
        <taxon>Eukaryota</taxon>
        <taxon>Viridiplantae</taxon>
        <taxon>Streptophyta</taxon>
        <taxon>Embryophyta</taxon>
        <taxon>Tracheophyta</taxon>
        <taxon>Spermatophyta</taxon>
        <taxon>Magnoliopsida</taxon>
        <taxon>eudicotyledons</taxon>
        <taxon>Gunneridae</taxon>
        <taxon>Pentapetalae</taxon>
        <taxon>rosids</taxon>
        <taxon>malvids</taxon>
        <taxon>Brassicales</taxon>
        <taxon>Brassicaceae</taxon>
        <taxon>Coluteocarpeae</taxon>
        <taxon>Microthlaspi</taxon>
    </lineage>
</organism>
<protein>
    <submittedName>
        <fullName evidence="2">Uncharacterized protein</fullName>
    </submittedName>
</protein>
<name>A0A6D2ITI2_9BRAS</name>